<dbReference type="EMBL" id="VFNV01000001">
    <property type="protein sequence ID" value="TQK76263.1"/>
    <property type="molecule type" value="Genomic_DNA"/>
</dbReference>
<feature type="domain" description="HTH lacI-type" evidence="5">
    <location>
        <begin position="6"/>
        <end position="60"/>
    </location>
</feature>
<dbReference type="InterPro" id="IPR000843">
    <property type="entry name" value="HTH_LacI"/>
</dbReference>
<dbReference type="PANTHER" id="PTHR30146:SF109">
    <property type="entry name" value="HTH-TYPE TRANSCRIPTIONAL REGULATOR GALS"/>
    <property type="match status" value="1"/>
</dbReference>
<dbReference type="Gene3D" id="1.10.260.40">
    <property type="entry name" value="lambda repressor-like DNA-binding domains"/>
    <property type="match status" value="1"/>
</dbReference>
<dbReference type="GO" id="GO:0000976">
    <property type="term" value="F:transcription cis-regulatory region binding"/>
    <property type="evidence" value="ECO:0007669"/>
    <property type="project" value="TreeGrafter"/>
</dbReference>
<accession>A0A542SNS0</accession>
<evidence type="ECO:0000256" key="3">
    <source>
        <dbReference type="ARBA" id="ARBA00023163"/>
    </source>
</evidence>
<sequence>MEQRPPTLDEVAIAAGVSRSTASRVINGAARVSPATKRAVEYAIERLGYVPNHAARFLVMRKTGFIVLITDQVSRPTHRDIIKSVIDVCDAAGLSVVLKPASAEPERIERLRRTLRPGFADGVIVASAGVDANTVGVVLDSGLPSVFIGRPAVAGRVPTYAGVDFDEVVRLGLAQFAARGATRPLLIAGPTSDLAEPWARLSAAQGIDALRVDATGLGIDAGCTAIRKARAQGAAFDAVLTENGPLAVGALLELGATPPAGADAQSRHARIPVVAFGAADFTRVPASNLAVVVHPAADIARLAATMLVAQLDKDAQPACESDEPGSATHLVTPWIGDQAV</sequence>
<dbReference type="Pfam" id="PF00356">
    <property type="entry name" value="LacI"/>
    <property type="match status" value="1"/>
</dbReference>
<keyword evidence="3" id="KW-0804">Transcription</keyword>
<dbReference type="PANTHER" id="PTHR30146">
    <property type="entry name" value="LACI-RELATED TRANSCRIPTIONAL REPRESSOR"/>
    <property type="match status" value="1"/>
</dbReference>
<reference evidence="6 7" key="1">
    <citation type="submission" date="2019-06" db="EMBL/GenBank/DDBJ databases">
        <title>Sequencing the genomes of 1000 actinobacteria strains.</title>
        <authorList>
            <person name="Klenk H.-P."/>
        </authorList>
    </citation>
    <scope>NUCLEOTIDE SEQUENCE [LARGE SCALE GENOMIC DNA]</scope>
    <source>
        <strain evidence="6 7">DSM 10596</strain>
    </source>
</reference>
<dbReference type="PROSITE" id="PS50932">
    <property type="entry name" value="HTH_LACI_2"/>
    <property type="match status" value="1"/>
</dbReference>
<dbReference type="InterPro" id="IPR010982">
    <property type="entry name" value="Lambda_DNA-bd_dom_sf"/>
</dbReference>
<evidence type="ECO:0000256" key="4">
    <source>
        <dbReference type="SAM" id="MobiDB-lite"/>
    </source>
</evidence>
<gene>
    <name evidence="6" type="ORF">FB389_0923</name>
</gene>
<dbReference type="SMART" id="SM00354">
    <property type="entry name" value="HTH_LACI"/>
    <property type="match status" value="1"/>
</dbReference>
<evidence type="ECO:0000313" key="6">
    <source>
        <dbReference type="EMBL" id="TQK76263.1"/>
    </source>
</evidence>
<dbReference type="OrthoDB" id="4268837at2"/>
<keyword evidence="2" id="KW-0238">DNA-binding</keyword>
<proteinExistence type="predicted"/>
<dbReference type="SUPFAM" id="SSF47413">
    <property type="entry name" value="lambda repressor-like DNA-binding domains"/>
    <property type="match status" value="1"/>
</dbReference>
<evidence type="ECO:0000256" key="1">
    <source>
        <dbReference type="ARBA" id="ARBA00023015"/>
    </source>
</evidence>
<evidence type="ECO:0000259" key="5">
    <source>
        <dbReference type="PROSITE" id="PS50932"/>
    </source>
</evidence>
<dbReference type="InterPro" id="IPR028082">
    <property type="entry name" value="Peripla_BP_I"/>
</dbReference>
<evidence type="ECO:0000256" key="2">
    <source>
        <dbReference type="ARBA" id="ARBA00023125"/>
    </source>
</evidence>
<organism evidence="6 7">
    <name type="scientific">Rarobacter incanus</name>
    <dbReference type="NCBI Taxonomy" id="153494"/>
    <lineage>
        <taxon>Bacteria</taxon>
        <taxon>Bacillati</taxon>
        <taxon>Actinomycetota</taxon>
        <taxon>Actinomycetes</taxon>
        <taxon>Micrococcales</taxon>
        <taxon>Rarobacteraceae</taxon>
        <taxon>Rarobacter</taxon>
    </lineage>
</organism>
<keyword evidence="1" id="KW-0805">Transcription regulation</keyword>
<dbReference type="GO" id="GO:0003700">
    <property type="term" value="F:DNA-binding transcription factor activity"/>
    <property type="evidence" value="ECO:0007669"/>
    <property type="project" value="TreeGrafter"/>
</dbReference>
<name>A0A542SNS0_9MICO</name>
<dbReference type="CDD" id="cd06267">
    <property type="entry name" value="PBP1_LacI_sugar_binding-like"/>
    <property type="match status" value="1"/>
</dbReference>
<comment type="caution">
    <text evidence="6">The sequence shown here is derived from an EMBL/GenBank/DDBJ whole genome shotgun (WGS) entry which is preliminary data.</text>
</comment>
<dbReference type="Proteomes" id="UP000316181">
    <property type="component" value="Unassembled WGS sequence"/>
</dbReference>
<protein>
    <submittedName>
        <fullName evidence="6">LacI family transcriptional regulator</fullName>
    </submittedName>
</protein>
<dbReference type="Gene3D" id="3.40.50.2300">
    <property type="match status" value="2"/>
</dbReference>
<dbReference type="RefSeq" id="WP_142111568.1">
    <property type="nucleotide sequence ID" value="NZ_BAAATB010000002.1"/>
</dbReference>
<dbReference type="SUPFAM" id="SSF53822">
    <property type="entry name" value="Periplasmic binding protein-like I"/>
    <property type="match status" value="1"/>
</dbReference>
<dbReference type="AlphaFoldDB" id="A0A542SNS0"/>
<dbReference type="CDD" id="cd01392">
    <property type="entry name" value="HTH_LacI"/>
    <property type="match status" value="1"/>
</dbReference>
<feature type="region of interest" description="Disordered" evidence="4">
    <location>
        <begin position="317"/>
        <end position="340"/>
    </location>
</feature>
<evidence type="ECO:0000313" key="7">
    <source>
        <dbReference type="Proteomes" id="UP000316181"/>
    </source>
</evidence>
<dbReference type="PROSITE" id="PS00356">
    <property type="entry name" value="HTH_LACI_1"/>
    <property type="match status" value="1"/>
</dbReference>
<keyword evidence="7" id="KW-1185">Reference proteome</keyword>